<comment type="caution">
    <text evidence="1">The sequence shown here is derived from an EMBL/GenBank/DDBJ whole genome shotgun (WGS) entry which is preliminary data.</text>
</comment>
<accession>A0A166VHV3</accession>
<gene>
    <name evidence="1" type="ORF">N475_20445</name>
</gene>
<dbReference type="AlphaFoldDB" id="A0A166VHV3"/>
<name>A0A166VHV3_9GAMM</name>
<sequence length="552" mass="63780">MSESIRDWISDQTLFKEAIVAFHPEAGKEYYSQNLVTRLSMFKQQESTVNGRLFGYISLDFQLTSDWELPRDIIIEPSIVINHGVNDVSGQECVQSFISPVQLPEWVPAYGRQLFVQGLAAAVSFTTSRCVYVHGGTIESVTLDELVSLEDFIADNRGDNFANIENAKVVIKTACGDIWGRFCKFWPTERPEIFPRLTAQMDDAGEQFLNVELDNDLSFTSVLNTLPYNASTDEIMVLQIKDLRQMAAIHPVVRGRGAIVDIHRDVLGEWNNQLSDVISNLWQLPYKAGREKFDYKKCMQAIRMVQLAHHDYKEDFDLSFSMLVSAIESIAQIAIPAPEKHKLHNEWKEVTKDDPQLNALFQHYCNLQSNDKRLKERFAGFVFKYCPVEQWWNLYDGDILQHGFNSHWNSGAEFSREQNEFTPVHFTTSQLENIVKDTYKYRSNFVHRGESAPHKHPVLCSTQRFFELQCNHDEIKKLEKKLCKEDRGLKEDKNTYPYKWTCGRGEKRKDHSITEGELFSTKRCLINRDLMREIAIKSISSYLAEQSKTVLL</sequence>
<evidence type="ECO:0000313" key="2">
    <source>
        <dbReference type="Proteomes" id="UP000076643"/>
    </source>
</evidence>
<dbReference type="PATRIC" id="fig|1365250.3.peg.3919"/>
<organism evidence="1 2">
    <name type="scientific">Pseudoalteromonas luteoviolacea DSM 6061</name>
    <dbReference type="NCBI Taxonomy" id="1365250"/>
    <lineage>
        <taxon>Bacteria</taxon>
        <taxon>Pseudomonadati</taxon>
        <taxon>Pseudomonadota</taxon>
        <taxon>Gammaproteobacteria</taxon>
        <taxon>Alteromonadales</taxon>
        <taxon>Pseudoalteromonadaceae</taxon>
        <taxon>Pseudoalteromonas</taxon>
    </lineage>
</organism>
<dbReference type="Proteomes" id="UP000076643">
    <property type="component" value="Unassembled WGS sequence"/>
</dbReference>
<dbReference type="RefSeq" id="WP_063357048.1">
    <property type="nucleotide sequence ID" value="NZ_AQHB01000016.1"/>
</dbReference>
<protein>
    <submittedName>
        <fullName evidence="1">Uncharacterized protein</fullName>
    </submittedName>
</protein>
<reference evidence="1 2" key="1">
    <citation type="submission" date="2013-07" db="EMBL/GenBank/DDBJ databases">
        <title>Comparative Genomic and Metabolomic Analysis of Twelve Strains of Pseudoalteromonas luteoviolacea.</title>
        <authorList>
            <person name="Vynne N.G."/>
            <person name="Mansson M."/>
            <person name="Gram L."/>
        </authorList>
    </citation>
    <scope>NUCLEOTIDE SEQUENCE [LARGE SCALE GENOMIC DNA]</scope>
    <source>
        <strain evidence="1 2">DSM 6061</strain>
    </source>
</reference>
<evidence type="ECO:0000313" key="1">
    <source>
        <dbReference type="EMBL" id="KZN32892.1"/>
    </source>
</evidence>
<proteinExistence type="predicted"/>
<dbReference type="EMBL" id="AUYB01000126">
    <property type="protein sequence ID" value="KZN32892.1"/>
    <property type="molecule type" value="Genomic_DNA"/>
</dbReference>
<keyword evidence="2" id="KW-1185">Reference proteome</keyword>